<keyword evidence="3" id="KW-1185">Reference proteome</keyword>
<evidence type="ECO:0000313" key="3">
    <source>
        <dbReference type="Proteomes" id="UP001501410"/>
    </source>
</evidence>
<dbReference type="Gene3D" id="1.20.120.330">
    <property type="entry name" value="Nucleotidyltransferases domain 2"/>
    <property type="match status" value="1"/>
</dbReference>
<dbReference type="Proteomes" id="UP001501410">
    <property type="component" value="Unassembled WGS sequence"/>
</dbReference>
<gene>
    <name evidence="2" type="ORF">GCM10023092_10490</name>
</gene>
<dbReference type="RefSeq" id="WP_344823502.1">
    <property type="nucleotide sequence ID" value="NZ_BAABEZ010000014.1"/>
</dbReference>
<protein>
    <recommendedName>
        <fullName evidence="4">Cell division protein ZapB</fullName>
    </recommendedName>
</protein>
<name>A0ABP8MKM3_9BACT</name>
<comment type="caution">
    <text evidence="2">The sequence shown here is derived from an EMBL/GenBank/DDBJ whole genome shotgun (WGS) entry which is preliminary data.</text>
</comment>
<sequence>MKELEVLHQKVAVLVEKFQESRDEINRLKAELEQRNMQLAEAQMQINILKPALDEAQGVSSERNQLQGQIDKALDDVNKILSLLDGE</sequence>
<organism evidence="2 3">
    <name type="scientific">Rurimicrobium arvi</name>
    <dbReference type="NCBI Taxonomy" id="2049916"/>
    <lineage>
        <taxon>Bacteria</taxon>
        <taxon>Pseudomonadati</taxon>
        <taxon>Bacteroidota</taxon>
        <taxon>Chitinophagia</taxon>
        <taxon>Chitinophagales</taxon>
        <taxon>Chitinophagaceae</taxon>
        <taxon>Rurimicrobium</taxon>
    </lineage>
</organism>
<dbReference type="EMBL" id="BAABEZ010000014">
    <property type="protein sequence ID" value="GAA4452082.1"/>
    <property type="molecule type" value="Genomic_DNA"/>
</dbReference>
<proteinExistence type="predicted"/>
<keyword evidence="1" id="KW-0175">Coiled coil</keyword>
<evidence type="ECO:0000313" key="2">
    <source>
        <dbReference type="EMBL" id="GAA4452082.1"/>
    </source>
</evidence>
<evidence type="ECO:0008006" key="4">
    <source>
        <dbReference type="Google" id="ProtNLM"/>
    </source>
</evidence>
<accession>A0ABP8MKM3</accession>
<evidence type="ECO:0000256" key="1">
    <source>
        <dbReference type="SAM" id="Coils"/>
    </source>
</evidence>
<feature type="coiled-coil region" evidence="1">
    <location>
        <begin position="11"/>
        <end position="45"/>
    </location>
</feature>
<reference evidence="3" key="1">
    <citation type="journal article" date="2019" name="Int. J. Syst. Evol. Microbiol.">
        <title>The Global Catalogue of Microorganisms (GCM) 10K type strain sequencing project: providing services to taxonomists for standard genome sequencing and annotation.</title>
        <authorList>
            <consortium name="The Broad Institute Genomics Platform"/>
            <consortium name="The Broad Institute Genome Sequencing Center for Infectious Disease"/>
            <person name="Wu L."/>
            <person name="Ma J."/>
        </authorList>
    </citation>
    <scope>NUCLEOTIDE SEQUENCE [LARGE SCALE GENOMIC DNA]</scope>
    <source>
        <strain evidence="3">JCM 31921</strain>
    </source>
</reference>